<dbReference type="AlphaFoldDB" id="A0A9W4BBX6"/>
<organism evidence="2 3">
    <name type="scientific">Mycobacterium gallinarum</name>
    <dbReference type="NCBI Taxonomy" id="39689"/>
    <lineage>
        <taxon>Bacteria</taxon>
        <taxon>Bacillati</taxon>
        <taxon>Actinomycetota</taxon>
        <taxon>Actinomycetes</taxon>
        <taxon>Mycobacteriales</taxon>
        <taxon>Mycobacteriaceae</taxon>
        <taxon>Mycobacterium</taxon>
    </lineage>
</organism>
<sequence>MDTAVGVIAHHTRAHHASQLAETIDAEYMSVDDGTLGVPANHRKVWQWLVDNHTPGAQFCVALEDDAQPVAGFRNQLHQALTASPTPVVSLYLGRGRPPHWQTRIRQAVTNADQTGAHWLITDVLLHGVGLAIRTDLVPSMLDTTQHSSRPIDYAIRDWANAHGHRIGFCWPSLVDHRDQPTLIAHPDGEPRTQPRTAWRTGTRHEWTQKQVSL</sequence>
<dbReference type="RefSeq" id="WP_163726896.1">
    <property type="nucleotide sequence ID" value="NZ_AP022601.1"/>
</dbReference>
<evidence type="ECO:0000313" key="3">
    <source>
        <dbReference type="Proteomes" id="UP000465785"/>
    </source>
</evidence>
<dbReference type="Proteomes" id="UP000465785">
    <property type="component" value="Chromosome"/>
</dbReference>
<name>A0A9W4BBX6_9MYCO</name>
<evidence type="ECO:0000313" key="2">
    <source>
        <dbReference type="EMBL" id="BBY91337.1"/>
    </source>
</evidence>
<feature type="region of interest" description="Disordered" evidence="1">
    <location>
        <begin position="182"/>
        <end position="214"/>
    </location>
</feature>
<accession>A0A9W4BBX6</accession>
<gene>
    <name evidence="2" type="ORF">MGALJ_10060</name>
</gene>
<protein>
    <submittedName>
        <fullName evidence="2">Bacteriophage protein</fullName>
    </submittedName>
</protein>
<keyword evidence="3" id="KW-1185">Reference proteome</keyword>
<reference evidence="2 3" key="1">
    <citation type="journal article" date="2019" name="Emerg. Microbes Infect.">
        <title>Comprehensive subspecies identification of 175 nontuberculous mycobacteria species based on 7547 genomic profiles.</title>
        <authorList>
            <person name="Matsumoto Y."/>
            <person name="Kinjo T."/>
            <person name="Motooka D."/>
            <person name="Nabeya D."/>
            <person name="Jung N."/>
            <person name="Uechi K."/>
            <person name="Horii T."/>
            <person name="Iida T."/>
            <person name="Fujita J."/>
            <person name="Nakamura S."/>
        </authorList>
    </citation>
    <scope>NUCLEOTIDE SEQUENCE [LARGE SCALE GENOMIC DNA]</scope>
    <source>
        <strain evidence="2 3">JCM 6399</strain>
    </source>
</reference>
<proteinExistence type="predicted"/>
<evidence type="ECO:0000256" key="1">
    <source>
        <dbReference type="SAM" id="MobiDB-lite"/>
    </source>
</evidence>
<dbReference type="KEGG" id="mgau:MGALJ_10060"/>
<dbReference type="EMBL" id="AP022601">
    <property type="protein sequence ID" value="BBY91337.1"/>
    <property type="molecule type" value="Genomic_DNA"/>
</dbReference>